<protein>
    <recommendedName>
        <fullName evidence="1">Putative membrane protein insertion efficiency factor</fullName>
    </recommendedName>
</protein>
<accession>A0A7Z0SEI6</accession>
<comment type="subcellular location">
    <subcellularLocation>
        <location evidence="1">Cell membrane</location>
        <topology evidence="1">Peripheral membrane protein</topology>
        <orientation evidence="1">Cytoplasmic side</orientation>
    </subcellularLocation>
</comment>
<keyword evidence="1" id="KW-1003">Cell membrane</keyword>
<evidence type="ECO:0000313" key="3">
    <source>
        <dbReference type="Proteomes" id="UP000537890"/>
    </source>
</evidence>
<dbReference type="SMART" id="SM01234">
    <property type="entry name" value="Haemolytic"/>
    <property type="match status" value="1"/>
</dbReference>
<dbReference type="EMBL" id="JACCHS010000002">
    <property type="protein sequence ID" value="NYT46405.1"/>
    <property type="molecule type" value="Genomic_DNA"/>
</dbReference>
<dbReference type="Proteomes" id="UP000537890">
    <property type="component" value="Unassembled WGS sequence"/>
</dbReference>
<proteinExistence type="inferred from homology"/>
<comment type="function">
    <text evidence="1">Could be involved in insertion of integral membrane proteins into the membrane.</text>
</comment>
<comment type="similarity">
    <text evidence="1">Belongs to the UPF0161 family.</text>
</comment>
<keyword evidence="1" id="KW-0472">Membrane</keyword>
<evidence type="ECO:0000313" key="2">
    <source>
        <dbReference type="EMBL" id="NYT46405.1"/>
    </source>
</evidence>
<gene>
    <name evidence="2" type="primary">yidD</name>
    <name evidence="2" type="ORF">H0A75_00470</name>
</gene>
<dbReference type="NCBIfam" id="TIGR00278">
    <property type="entry name" value="membrane protein insertion efficiency factor YidD"/>
    <property type="match status" value="1"/>
</dbReference>
<comment type="caution">
    <text evidence="2">The sequence shown here is derived from an EMBL/GenBank/DDBJ whole genome shotgun (WGS) entry which is preliminary data.</text>
</comment>
<dbReference type="Pfam" id="PF01809">
    <property type="entry name" value="YidD"/>
    <property type="match status" value="1"/>
</dbReference>
<dbReference type="AlphaFoldDB" id="A0A7Z0SEI6"/>
<dbReference type="GO" id="GO:0005886">
    <property type="term" value="C:plasma membrane"/>
    <property type="evidence" value="ECO:0007669"/>
    <property type="project" value="UniProtKB-SubCell"/>
</dbReference>
<dbReference type="PANTHER" id="PTHR33383">
    <property type="entry name" value="MEMBRANE PROTEIN INSERTION EFFICIENCY FACTOR-RELATED"/>
    <property type="match status" value="1"/>
</dbReference>
<sequence>MRYALIALLRFYKYFISPLLGNHCRFHPSCSSYAMQAISTHGAISGSYLTIKRLLRCHPFYHGDIDDPVPKKTGK</sequence>
<dbReference type="InterPro" id="IPR002696">
    <property type="entry name" value="Membr_insert_effic_factor_YidD"/>
</dbReference>
<dbReference type="PANTHER" id="PTHR33383:SF1">
    <property type="entry name" value="MEMBRANE PROTEIN INSERTION EFFICIENCY FACTOR-RELATED"/>
    <property type="match status" value="1"/>
</dbReference>
<name>A0A7Z0SEI6_9GAMM</name>
<reference evidence="2 3" key="1">
    <citation type="submission" date="2020-05" db="EMBL/GenBank/DDBJ databases">
        <title>Horizontal transmission and recombination maintain forever young bacterial symbiont genomes.</title>
        <authorList>
            <person name="Russell S.L."/>
            <person name="Pepper-Tunick E."/>
            <person name="Svedberg J."/>
            <person name="Byrne A."/>
            <person name="Ruelas Castillo J."/>
            <person name="Vollmers C."/>
            <person name="Beinart R.A."/>
            <person name="Corbett-Detig R."/>
        </authorList>
    </citation>
    <scope>NUCLEOTIDE SEQUENCE [LARGE SCALE GENOMIC DNA]</scope>
    <source>
        <strain evidence="2">4727-3</strain>
    </source>
</reference>
<dbReference type="HAMAP" id="MF_00386">
    <property type="entry name" value="UPF0161_YidD"/>
    <property type="match status" value="1"/>
</dbReference>
<evidence type="ECO:0000256" key="1">
    <source>
        <dbReference type="HAMAP-Rule" id="MF_00386"/>
    </source>
</evidence>
<organism evidence="2 3">
    <name type="scientific">Candidatus Methanofishera endochildressiae</name>
    <dbReference type="NCBI Taxonomy" id="2738884"/>
    <lineage>
        <taxon>Bacteria</taxon>
        <taxon>Pseudomonadati</taxon>
        <taxon>Pseudomonadota</taxon>
        <taxon>Gammaproteobacteria</taxon>
        <taxon>Candidatus Methanofishera</taxon>
    </lineage>
</organism>